<dbReference type="Gramene" id="KMS95141">
    <property type="protein sequence ID" value="KMS95141"/>
    <property type="gene ID" value="BVRB_011990"/>
</dbReference>
<proteinExistence type="predicted"/>
<accession>A0A0J8B2C6</accession>
<dbReference type="EMBL" id="KQ090536">
    <property type="protein sequence ID" value="KMS95141.1"/>
    <property type="molecule type" value="Genomic_DNA"/>
</dbReference>
<dbReference type="AlphaFoldDB" id="A0A0J8B2C6"/>
<evidence type="ECO:0000313" key="1">
    <source>
        <dbReference type="EMBL" id="KMS95141.1"/>
    </source>
</evidence>
<keyword evidence="2" id="KW-1185">Reference proteome</keyword>
<name>A0A0J8B2C6_BETVV</name>
<reference evidence="1 2" key="1">
    <citation type="journal article" date="2014" name="Nature">
        <title>The genome of the recently domesticated crop plant sugar beet (Beta vulgaris).</title>
        <authorList>
            <person name="Dohm J.C."/>
            <person name="Minoche A.E."/>
            <person name="Holtgrawe D."/>
            <person name="Capella-Gutierrez S."/>
            <person name="Zakrzewski F."/>
            <person name="Tafer H."/>
            <person name="Rupp O."/>
            <person name="Sorensen T.R."/>
            <person name="Stracke R."/>
            <person name="Reinhardt R."/>
            <person name="Goesmann A."/>
            <person name="Kraft T."/>
            <person name="Schulz B."/>
            <person name="Stadler P.F."/>
            <person name="Schmidt T."/>
            <person name="Gabaldon T."/>
            <person name="Lehrach H."/>
            <person name="Weisshaar B."/>
            <person name="Himmelbauer H."/>
        </authorList>
    </citation>
    <scope>NUCLEOTIDE SEQUENCE [LARGE SCALE GENOMIC DNA]</scope>
    <source>
        <tissue evidence="1">Taproot</tissue>
    </source>
</reference>
<sequence length="53" mass="6364">MFYEFYHLKLLAKPTLLSILRYIPLTYNYTPNLVHRVHQVPETLKFRTIVSAL</sequence>
<gene>
    <name evidence="1" type="ORF">BVRB_011990</name>
</gene>
<protein>
    <submittedName>
        <fullName evidence="1">Uncharacterized protein</fullName>
    </submittedName>
</protein>
<evidence type="ECO:0000313" key="2">
    <source>
        <dbReference type="Proteomes" id="UP000035740"/>
    </source>
</evidence>
<dbReference type="Proteomes" id="UP000035740">
    <property type="component" value="Unassembled WGS sequence"/>
</dbReference>
<organism evidence="1 2">
    <name type="scientific">Beta vulgaris subsp. vulgaris</name>
    <name type="common">Beet</name>
    <dbReference type="NCBI Taxonomy" id="3555"/>
    <lineage>
        <taxon>Eukaryota</taxon>
        <taxon>Viridiplantae</taxon>
        <taxon>Streptophyta</taxon>
        <taxon>Embryophyta</taxon>
        <taxon>Tracheophyta</taxon>
        <taxon>Spermatophyta</taxon>
        <taxon>Magnoliopsida</taxon>
        <taxon>eudicotyledons</taxon>
        <taxon>Gunneridae</taxon>
        <taxon>Pentapetalae</taxon>
        <taxon>Caryophyllales</taxon>
        <taxon>Chenopodiaceae</taxon>
        <taxon>Betoideae</taxon>
        <taxon>Beta</taxon>
    </lineage>
</organism>